<dbReference type="InterPro" id="IPR005322">
    <property type="entry name" value="Peptidase_C69"/>
</dbReference>
<evidence type="ECO:0000313" key="4">
    <source>
        <dbReference type="EMBL" id="RLV62086.1"/>
    </source>
</evidence>
<protein>
    <recommendedName>
        <fullName evidence="2">Secernin-2</fullName>
    </recommendedName>
</protein>
<dbReference type="GO" id="GO:0070004">
    <property type="term" value="F:cysteine-type exopeptidase activity"/>
    <property type="evidence" value="ECO:0007669"/>
    <property type="project" value="InterPro"/>
</dbReference>
<evidence type="ECO:0000256" key="1">
    <source>
        <dbReference type="ARBA" id="ARBA00005705"/>
    </source>
</evidence>
<evidence type="ECO:0000313" key="3">
    <source>
        <dbReference type="EMBL" id="RLV62079.1"/>
    </source>
</evidence>
<evidence type="ECO:0000313" key="5">
    <source>
        <dbReference type="Proteomes" id="UP000276834"/>
    </source>
</evidence>
<dbReference type="PANTHER" id="PTHR12994">
    <property type="entry name" value="SECERNIN"/>
    <property type="match status" value="1"/>
</dbReference>
<dbReference type="EMBL" id="QUSF01011518">
    <property type="protein sequence ID" value="RLV62079.1"/>
    <property type="molecule type" value="Genomic_DNA"/>
</dbReference>
<comment type="similarity">
    <text evidence="1">Belongs to the peptidase C69 family. Secernin subfamily.</text>
</comment>
<gene>
    <name evidence="4" type="ORF">DV515_00019696</name>
    <name evidence="3" type="ORF">DV515_00019702</name>
</gene>
<reference evidence="3" key="2">
    <citation type="submission" date="2018-08" db="EMBL/GenBank/DDBJ databases">
        <authorList>
            <person name="Sabatino S.J."/>
        </authorList>
    </citation>
    <scope>NUCLEOTIDE SEQUENCE</scope>
    <source>
        <strain evidence="3">Red01</strain>
        <tissue evidence="3">Muscle</tissue>
    </source>
</reference>
<dbReference type="PANTHER" id="PTHR12994:SF16">
    <property type="entry name" value="SECERNIN-2"/>
    <property type="match status" value="1"/>
</dbReference>
<evidence type="ECO:0000256" key="2">
    <source>
        <dbReference type="ARBA" id="ARBA00040986"/>
    </source>
</evidence>
<name>A0A3L8Q4G3_CHLGU</name>
<accession>A0A3L8Q4G3</accession>
<dbReference type="GO" id="GO:0006508">
    <property type="term" value="P:proteolysis"/>
    <property type="evidence" value="ECO:0007669"/>
    <property type="project" value="InterPro"/>
</dbReference>
<dbReference type="Proteomes" id="UP000276834">
    <property type="component" value="Unassembled WGS sequence"/>
</dbReference>
<reference evidence="3 5" key="1">
    <citation type="journal article" date="2018" name="Proc. R. Soc. B">
        <title>A non-coding region near Follistatin controls head colour polymorphism in the Gouldian finch.</title>
        <authorList>
            <person name="Toomey M.B."/>
            <person name="Marques C.I."/>
            <person name="Andrade P."/>
            <person name="Araujo P.M."/>
            <person name="Sabatino S."/>
            <person name="Gazda M.A."/>
            <person name="Afonso S."/>
            <person name="Lopes R.J."/>
            <person name="Corbo J.C."/>
            <person name="Carneiro M."/>
        </authorList>
    </citation>
    <scope>NUCLEOTIDE SEQUENCE [LARGE SCALE GENOMIC DNA]</scope>
    <source>
        <strain evidence="3">Red01</strain>
        <tissue evidence="3">Muscle</tissue>
    </source>
</reference>
<dbReference type="AlphaFoldDB" id="A0A3L8Q4G3"/>
<comment type="caution">
    <text evidence="3">The sequence shown here is derived from an EMBL/GenBank/DDBJ whole genome shotgun (WGS) entry which is preliminary data.</text>
</comment>
<organism evidence="3 5">
    <name type="scientific">Chloebia gouldiae</name>
    <name type="common">Gouldian finch</name>
    <name type="synonym">Erythrura gouldiae</name>
    <dbReference type="NCBI Taxonomy" id="44316"/>
    <lineage>
        <taxon>Eukaryota</taxon>
        <taxon>Metazoa</taxon>
        <taxon>Chordata</taxon>
        <taxon>Craniata</taxon>
        <taxon>Vertebrata</taxon>
        <taxon>Euteleostomi</taxon>
        <taxon>Archelosauria</taxon>
        <taxon>Archosauria</taxon>
        <taxon>Dinosauria</taxon>
        <taxon>Saurischia</taxon>
        <taxon>Theropoda</taxon>
        <taxon>Coelurosauria</taxon>
        <taxon>Aves</taxon>
        <taxon>Neognathae</taxon>
        <taxon>Neoaves</taxon>
        <taxon>Telluraves</taxon>
        <taxon>Australaves</taxon>
        <taxon>Passeriformes</taxon>
        <taxon>Passeroidea</taxon>
        <taxon>Passeridae</taxon>
        <taxon>Chloebia</taxon>
    </lineage>
</organism>
<dbReference type="OrthoDB" id="5175656at2759"/>
<dbReference type="GO" id="GO:0016805">
    <property type="term" value="F:dipeptidase activity"/>
    <property type="evidence" value="ECO:0007669"/>
    <property type="project" value="InterPro"/>
</dbReference>
<sequence length="71" mass="7944">MTALLERYGQGGSCKEEPVPFVYHNTFLLADRSEAWLLETAGRFWAAQRIRGERGAGGPGARARRVPERPE</sequence>
<proteinExistence type="inferred from homology"/>
<dbReference type="EMBL" id="QUSF01011441">
    <property type="protein sequence ID" value="RLV62086.1"/>
    <property type="molecule type" value="Genomic_DNA"/>
</dbReference>
<keyword evidence="5" id="KW-1185">Reference proteome</keyword>